<dbReference type="EMBL" id="JARBHB010000005">
    <property type="protein sequence ID" value="KAJ8882964.1"/>
    <property type="molecule type" value="Genomic_DNA"/>
</dbReference>
<feature type="region of interest" description="Disordered" evidence="1">
    <location>
        <begin position="119"/>
        <end position="139"/>
    </location>
</feature>
<evidence type="ECO:0000256" key="1">
    <source>
        <dbReference type="SAM" id="MobiDB-lite"/>
    </source>
</evidence>
<gene>
    <name evidence="2" type="ORF">PR048_014803</name>
</gene>
<keyword evidence="3" id="KW-1185">Reference proteome</keyword>
<protein>
    <submittedName>
        <fullName evidence="2">Uncharacterized protein</fullName>
    </submittedName>
</protein>
<evidence type="ECO:0000313" key="3">
    <source>
        <dbReference type="Proteomes" id="UP001159363"/>
    </source>
</evidence>
<proteinExistence type="predicted"/>
<accession>A0ABQ9HFC4</accession>
<feature type="compositionally biased region" description="Basic and acidic residues" evidence="1">
    <location>
        <begin position="119"/>
        <end position="128"/>
    </location>
</feature>
<feature type="compositionally biased region" description="Polar residues" evidence="1">
    <location>
        <begin position="129"/>
        <end position="139"/>
    </location>
</feature>
<sequence>MNAFEVWSRVSSKADYCSFNHLPRCLYEQDAQLATRFNITLSRRRFSIGCRTYVGVTPFLRNLHLFGARSCDVFIYWRRVTRGVSTKEWSSGRRITEILRADEGEARWIWSNAGIEERGRRDNSEKTRQTAASSGTIPTCENPGTEVWARAIAGSFSLLRERDSSTRKAKEDQDYLNSCASAAREKVRTFRELTRPPLICKRLVKTPNGTPSDSALSPRTSVTIQSIMYKPSLPALVCTSTNKVPVTDGSREFLVPETRRGFKQHDVWGSSAAFVMNDLFRLKTILVSLLVGR</sequence>
<comment type="caution">
    <text evidence="2">The sequence shown here is derived from an EMBL/GenBank/DDBJ whole genome shotgun (WGS) entry which is preliminary data.</text>
</comment>
<organism evidence="2 3">
    <name type="scientific">Dryococelus australis</name>
    <dbReference type="NCBI Taxonomy" id="614101"/>
    <lineage>
        <taxon>Eukaryota</taxon>
        <taxon>Metazoa</taxon>
        <taxon>Ecdysozoa</taxon>
        <taxon>Arthropoda</taxon>
        <taxon>Hexapoda</taxon>
        <taxon>Insecta</taxon>
        <taxon>Pterygota</taxon>
        <taxon>Neoptera</taxon>
        <taxon>Polyneoptera</taxon>
        <taxon>Phasmatodea</taxon>
        <taxon>Verophasmatodea</taxon>
        <taxon>Anareolatae</taxon>
        <taxon>Phasmatidae</taxon>
        <taxon>Eurycanthinae</taxon>
        <taxon>Dryococelus</taxon>
    </lineage>
</organism>
<dbReference type="Proteomes" id="UP001159363">
    <property type="component" value="Chromosome 4"/>
</dbReference>
<name>A0ABQ9HFC4_9NEOP</name>
<evidence type="ECO:0000313" key="2">
    <source>
        <dbReference type="EMBL" id="KAJ8882964.1"/>
    </source>
</evidence>
<reference evidence="2 3" key="1">
    <citation type="submission" date="2023-02" db="EMBL/GenBank/DDBJ databases">
        <title>LHISI_Scaffold_Assembly.</title>
        <authorList>
            <person name="Stuart O.P."/>
            <person name="Cleave R."/>
            <person name="Magrath M.J.L."/>
            <person name="Mikheyev A.S."/>
        </authorList>
    </citation>
    <scope>NUCLEOTIDE SEQUENCE [LARGE SCALE GENOMIC DNA]</scope>
    <source>
        <strain evidence="2">Daus_M_001</strain>
        <tissue evidence="2">Leg muscle</tissue>
    </source>
</reference>